<gene>
    <name evidence="4" type="ORF">I532_03535</name>
</gene>
<evidence type="ECO:0000313" key="5">
    <source>
        <dbReference type="Proteomes" id="UP000012081"/>
    </source>
</evidence>
<dbReference type="OrthoDB" id="20170at2"/>
<dbReference type="InterPro" id="IPR016161">
    <property type="entry name" value="Ald_DH/histidinol_DH"/>
</dbReference>
<keyword evidence="5" id="KW-1185">Reference proteome</keyword>
<dbReference type="InterPro" id="IPR016163">
    <property type="entry name" value="Ald_DH_C"/>
</dbReference>
<comment type="similarity">
    <text evidence="1">Belongs to the aldehyde dehydrogenase family.</text>
</comment>
<reference evidence="4 5" key="1">
    <citation type="submission" date="2013-03" db="EMBL/GenBank/DDBJ databases">
        <title>Assembly of a new bacterial strain Brevibacillus borstelensis AK1.</title>
        <authorList>
            <person name="Rajan I."/>
            <person name="PoliReddy D."/>
            <person name="Sugumar T."/>
            <person name="Rathinam K."/>
            <person name="Alqarawi S."/>
            <person name="Khalil A.B."/>
            <person name="Sivakumar N."/>
        </authorList>
    </citation>
    <scope>NUCLEOTIDE SEQUENCE [LARGE SCALE GENOMIC DNA]</scope>
    <source>
        <strain evidence="4 5">AK1</strain>
    </source>
</reference>
<evidence type="ECO:0000259" key="3">
    <source>
        <dbReference type="Pfam" id="PF00171"/>
    </source>
</evidence>
<dbReference type="Proteomes" id="UP000012081">
    <property type="component" value="Unassembled WGS sequence"/>
</dbReference>
<dbReference type="Pfam" id="PF00171">
    <property type="entry name" value="Aldedh"/>
    <property type="match status" value="1"/>
</dbReference>
<evidence type="ECO:0000256" key="1">
    <source>
        <dbReference type="ARBA" id="ARBA00009986"/>
    </source>
</evidence>
<dbReference type="GO" id="GO:0008911">
    <property type="term" value="F:lactaldehyde dehydrogenase (NAD+) activity"/>
    <property type="evidence" value="ECO:0007669"/>
    <property type="project" value="TreeGrafter"/>
</dbReference>
<dbReference type="PATRIC" id="fig|1300222.3.peg.752"/>
<keyword evidence="2" id="KW-0560">Oxidoreductase</keyword>
<comment type="caution">
    <text evidence="4">The sequence shown here is derived from an EMBL/GenBank/DDBJ whole genome shotgun (WGS) entry which is preliminary data.</text>
</comment>
<dbReference type="RefSeq" id="WP_003386442.1">
    <property type="nucleotide sequence ID" value="NZ_APBN01000001.1"/>
</dbReference>
<dbReference type="PANTHER" id="PTHR42991">
    <property type="entry name" value="ALDEHYDE DEHYDROGENASE"/>
    <property type="match status" value="1"/>
</dbReference>
<protein>
    <submittedName>
        <fullName evidence="4">Aldehyde dehydrogenase</fullName>
    </submittedName>
</protein>
<dbReference type="FunFam" id="3.40.605.10:FF:000007">
    <property type="entry name" value="NAD/NADP-dependent betaine aldehyde dehydrogenase"/>
    <property type="match status" value="1"/>
</dbReference>
<dbReference type="InterPro" id="IPR051020">
    <property type="entry name" value="ALDH-related_metabolic_enz"/>
</dbReference>
<dbReference type="SUPFAM" id="SSF53720">
    <property type="entry name" value="ALDH-like"/>
    <property type="match status" value="1"/>
</dbReference>
<dbReference type="InterPro" id="IPR016162">
    <property type="entry name" value="Ald_DH_N"/>
</dbReference>
<accession>M8EGT2</accession>
<organism evidence="4 5">
    <name type="scientific">Brevibacillus borstelensis AK1</name>
    <dbReference type="NCBI Taxonomy" id="1300222"/>
    <lineage>
        <taxon>Bacteria</taxon>
        <taxon>Bacillati</taxon>
        <taxon>Bacillota</taxon>
        <taxon>Bacilli</taxon>
        <taxon>Bacillales</taxon>
        <taxon>Paenibacillaceae</taxon>
        <taxon>Brevibacillus</taxon>
    </lineage>
</organism>
<dbReference type="Gene3D" id="3.40.309.10">
    <property type="entry name" value="Aldehyde Dehydrogenase, Chain A, domain 2"/>
    <property type="match status" value="1"/>
</dbReference>
<feature type="domain" description="Aldehyde dehydrogenase" evidence="3">
    <location>
        <begin position="25"/>
        <end position="476"/>
    </location>
</feature>
<dbReference type="AlphaFoldDB" id="M8EGT2"/>
<sequence>MQAQTGKGTTVYGNYIDGKWQVNDDMFAVMNKYTGEELARVSKASKEDVEKAVTSALHTFHTKKLSPVERYEILMRAADSIKERREELALILVAEVGKVLKDARGEIDRGIQTLIASAEEAKRIAGQGVPLGQPGNENKMAFTVRVPVGVIGAITPFNFPFNLTVHKVGPALAAGNTIVLKPAEMTPIIAMKLAEILEEAGLPAGFLNVVNGFGPETGQYLLEDERIAMFTFTGSPGVGRHIKSTTGIRRVTLELGNNSPNIVHRDAPDLGKAAELCVTRGFSNAGQACISVQRVYVHRDVYDSFVEQAVKVAHSLKVGDPTDPATDVGPMISEKEAKRAEAWISEAIAQGAKAACGGKREGAVLYPTVLVDVTSEMKVVCQEVFAPVISIIPFDDIEDAFRQANDSRLGLQVGLFTANLQLAMRAVHELEFGGVIINDVSTYRADVMPYGGVKDSGIGKEGPRWAVEEMTEERVVVINLS</sequence>
<name>M8EGT2_9BACL</name>
<dbReference type="EMBL" id="APBN01000001">
    <property type="protein sequence ID" value="EMT54645.1"/>
    <property type="molecule type" value="Genomic_DNA"/>
</dbReference>
<evidence type="ECO:0000256" key="2">
    <source>
        <dbReference type="ARBA" id="ARBA00023002"/>
    </source>
</evidence>
<dbReference type="Gene3D" id="3.40.605.10">
    <property type="entry name" value="Aldehyde Dehydrogenase, Chain A, domain 1"/>
    <property type="match status" value="1"/>
</dbReference>
<dbReference type="CDD" id="cd07149">
    <property type="entry name" value="ALDH_y4uC"/>
    <property type="match status" value="1"/>
</dbReference>
<proteinExistence type="inferred from homology"/>
<dbReference type="STRING" id="1300222.I532_03535"/>
<dbReference type="PANTHER" id="PTHR42991:SF1">
    <property type="entry name" value="ALDEHYDE DEHYDROGENASE"/>
    <property type="match status" value="1"/>
</dbReference>
<dbReference type="InterPro" id="IPR015590">
    <property type="entry name" value="Aldehyde_DH_dom"/>
</dbReference>
<evidence type="ECO:0000313" key="4">
    <source>
        <dbReference type="EMBL" id="EMT54645.1"/>
    </source>
</evidence>